<dbReference type="OrthoDB" id="18654at10239"/>
<keyword evidence="4" id="KW-1185">Reference proteome</keyword>
<keyword evidence="2" id="KW-0812">Transmembrane</keyword>
<dbReference type="KEGG" id="vg:5470800"/>
<name>A7K8A8_9PHYC</name>
<organism evidence="3 4">
    <name type="scientific">Chlorovirus heliozoae</name>
    <dbReference type="NCBI Taxonomy" id="322019"/>
    <lineage>
        <taxon>Viruses</taxon>
        <taxon>Varidnaviria</taxon>
        <taxon>Bamfordvirae</taxon>
        <taxon>Nucleocytoviricota</taxon>
        <taxon>Megaviricetes</taxon>
        <taxon>Algavirales</taxon>
        <taxon>Phycodnaviridae</taxon>
        <taxon>Chlorovirus</taxon>
    </lineage>
</organism>
<evidence type="ECO:0000256" key="2">
    <source>
        <dbReference type="SAM" id="Phobius"/>
    </source>
</evidence>
<feature type="region of interest" description="Disordered" evidence="1">
    <location>
        <begin position="1"/>
        <end position="27"/>
    </location>
</feature>
<evidence type="ECO:0000313" key="3">
    <source>
        <dbReference type="EMBL" id="ABT16282.1"/>
    </source>
</evidence>
<keyword evidence="2" id="KW-0472">Membrane</keyword>
<feature type="transmembrane region" description="Helical" evidence="2">
    <location>
        <begin position="54"/>
        <end position="74"/>
    </location>
</feature>
<proteinExistence type="predicted"/>
<sequence>MTGKTKEQDIEMGILTNTERSDDTTGEGIVNASGGAGHICAEDEHNYNSLKYRFWVQVGITSAVSAFCITMMATNSDKEGVYLPVLTGIMGYWLPAPDSRVKRPVQK</sequence>
<dbReference type="Proteomes" id="UP000202420">
    <property type="component" value="Segment"/>
</dbReference>
<evidence type="ECO:0000256" key="1">
    <source>
        <dbReference type="SAM" id="MobiDB-lite"/>
    </source>
</evidence>
<keyword evidence="2" id="KW-1133">Transmembrane helix</keyword>
<reference evidence="3 4" key="1">
    <citation type="submission" date="2006-09" db="EMBL/GenBank/DDBJ databases">
        <title>Sequence and annotation of the 288-kb ATCV-1 virus that infects an endosymbiotic Chlorella strain of the heliozoon Acanthocystis turfacea.</title>
        <authorList>
            <person name="Fitzgerald L.A."/>
            <person name="Graves M.V."/>
            <person name="Li X."/>
            <person name="Pfitzner A.J.P."/>
            <person name="Hartigan J."/>
            <person name="Van Etten J.L."/>
        </authorList>
    </citation>
    <scope>NUCLEOTIDE SEQUENCE [LARGE SCALE GENOMIC DNA]</scope>
    <source>
        <strain evidence="3 4">ATCV-1</strain>
    </source>
</reference>
<evidence type="ECO:0000313" key="4">
    <source>
        <dbReference type="Proteomes" id="UP000202420"/>
    </source>
</evidence>
<dbReference type="GeneID" id="5470800"/>
<accession>A7K8A8</accession>
<dbReference type="EMBL" id="EF101928">
    <property type="protein sequence ID" value="ABT16282.1"/>
    <property type="molecule type" value="Genomic_DNA"/>
</dbReference>
<gene>
    <name evidence="3" type="primary">Z148L</name>
    <name evidence="3" type="ORF">ATCV1_Z148L</name>
</gene>
<dbReference type="RefSeq" id="YP_001426629.1">
    <property type="nucleotide sequence ID" value="NC_008724.1"/>
</dbReference>
<protein>
    <submittedName>
        <fullName evidence="3">Uncharacterized protein Z148L</fullName>
    </submittedName>
</protein>